<dbReference type="AlphaFoldDB" id="A0ABD3WKB5"/>
<dbReference type="Pfam" id="PF05706">
    <property type="entry name" value="CDKN3"/>
    <property type="match status" value="1"/>
</dbReference>
<comment type="similarity">
    <text evidence="1">Belongs to the protein-tyrosine phosphatase family.</text>
</comment>
<keyword evidence="8" id="KW-1185">Reference proteome</keyword>
<name>A0ABD3WKB5_SINWO</name>
<dbReference type="InterPro" id="IPR000387">
    <property type="entry name" value="Tyr_Pase_dom"/>
</dbReference>
<dbReference type="EMBL" id="JBJQND010000006">
    <property type="protein sequence ID" value="KAL3873663.1"/>
    <property type="molecule type" value="Genomic_DNA"/>
</dbReference>
<dbReference type="Gene3D" id="3.90.190.10">
    <property type="entry name" value="Protein tyrosine phosphatase superfamily"/>
    <property type="match status" value="1"/>
</dbReference>
<dbReference type="PIRSF" id="PIRSF037322">
    <property type="entry name" value="CDKN3"/>
    <property type="match status" value="1"/>
</dbReference>
<evidence type="ECO:0000313" key="8">
    <source>
        <dbReference type="Proteomes" id="UP001634394"/>
    </source>
</evidence>
<keyword evidence="3" id="KW-0378">Hydrolase</keyword>
<evidence type="ECO:0000313" key="7">
    <source>
        <dbReference type="EMBL" id="KAL3873663.1"/>
    </source>
</evidence>
<dbReference type="PANTHER" id="PTHR23339">
    <property type="entry name" value="TYROSINE SPECIFIC PROTEIN PHOSPHATASE AND DUAL SPECIFICITY PROTEIN PHOSPHATASE"/>
    <property type="match status" value="1"/>
</dbReference>
<dbReference type="EC" id="3.1.3.48" evidence="2"/>
<comment type="caution">
    <text evidence="7">The sequence shown here is derived from an EMBL/GenBank/DDBJ whole genome shotgun (WGS) entry which is preliminary data.</text>
</comment>
<dbReference type="PROSITE" id="PS50056">
    <property type="entry name" value="TYR_PHOSPHATASE_2"/>
    <property type="match status" value="1"/>
</dbReference>
<evidence type="ECO:0000256" key="5">
    <source>
        <dbReference type="PIRSR" id="PIRSR037322-1"/>
    </source>
</evidence>
<dbReference type="SMART" id="SM00404">
    <property type="entry name" value="PTPc_motif"/>
    <property type="match status" value="1"/>
</dbReference>
<dbReference type="InterPro" id="IPR003595">
    <property type="entry name" value="Tyr_Pase_cat"/>
</dbReference>
<reference evidence="7 8" key="1">
    <citation type="submission" date="2024-11" db="EMBL/GenBank/DDBJ databases">
        <title>Chromosome-level genome assembly of the freshwater bivalve Anodonta woodiana.</title>
        <authorList>
            <person name="Chen X."/>
        </authorList>
    </citation>
    <scope>NUCLEOTIDE SEQUENCE [LARGE SCALE GENOMIC DNA]</scope>
    <source>
        <strain evidence="7">MN2024</strain>
        <tissue evidence="7">Gills</tissue>
    </source>
</reference>
<proteinExistence type="inferred from homology"/>
<protein>
    <recommendedName>
        <fullName evidence="2">protein-tyrosine-phosphatase</fullName>
        <ecNumber evidence="2">3.1.3.48</ecNumber>
    </recommendedName>
</protein>
<dbReference type="InterPro" id="IPR022778">
    <property type="entry name" value="CDKN3"/>
</dbReference>
<accession>A0ABD3WKB5</accession>
<evidence type="ECO:0000256" key="1">
    <source>
        <dbReference type="ARBA" id="ARBA00009580"/>
    </source>
</evidence>
<keyword evidence="4" id="KW-0904">Protein phosphatase</keyword>
<gene>
    <name evidence="7" type="ORF">ACJMK2_036757</name>
</gene>
<organism evidence="7 8">
    <name type="scientific">Sinanodonta woodiana</name>
    <name type="common">Chinese pond mussel</name>
    <name type="synonym">Anodonta woodiana</name>
    <dbReference type="NCBI Taxonomy" id="1069815"/>
    <lineage>
        <taxon>Eukaryota</taxon>
        <taxon>Metazoa</taxon>
        <taxon>Spiralia</taxon>
        <taxon>Lophotrochozoa</taxon>
        <taxon>Mollusca</taxon>
        <taxon>Bivalvia</taxon>
        <taxon>Autobranchia</taxon>
        <taxon>Heteroconchia</taxon>
        <taxon>Palaeoheterodonta</taxon>
        <taxon>Unionida</taxon>
        <taxon>Unionoidea</taxon>
        <taxon>Unionidae</taxon>
        <taxon>Unioninae</taxon>
        <taxon>Sinanodonta</taxon>
    </lineage>
</organism>
<evidence type="ECO:0000256" key="3">
    <source>
        <dbReference type="ARBA" id="ARBA00022801"/>
    </source>
</evidence>
<dbReference type="InterPro" id="IPR050561">
    <property type="entry name" value="PTP"/>
</dbReference>
<sequence length="212" mass="23999">MGLRSVAAMSDFDTSDDENNGEVDLSPFEISWLDVQECNEKLGICGLPGCRFKDTWRSLEHDIRYLVNEEVQEVFSLCTRGELYKYRVPLLLQEITSVNIAVHHYPIPDGQIPCMQILMKIIDEIYAGLMNGKKTIIHCFGGLGRSCLVAVCLLMVTDESLSAEAAISKLRDLRGPGAIQSVKQYNFVCEFREHLAMYKKTQADERQRSVSR</sequence>
<dbReference type="FunFam" id="3.90.190.10:FF:000157">
    <property type="entry name" value="Protein-tyrosine phosphatase"/>
    <property type="match status" value="1"/>
</dbReference>
<dbReference type="InterPro" id="IPR029021">
    <property type="entry name" value="Prot-tyrosine_phosphatase-like"/>
</dbReference>
<dbReference type="CDD" id="cd14505">
    <property type="entry name" value="CDKN3-like"/>
    <property type="match status" value="1"/>
</dbReference>
<evidence type="ECO:0000259" key="6">
    <source>
        <dbReference type="PROSITE" id="PS50056"/>
    </source>
</evidence>
<feature type="domain" description="Tyrosine specific protein phosphatases" evidence="6">
    <location>
        <begin position="116"/>
        <end position="186"/>
    </location>
</feature>
<dbReference type="GO" id="GO:0004725">
    <property type="term" value="F:protein tyrosine phosphatase activity"/>
    <property type="evidence" value="ECO:0007669"/>
    <property type="project" value="UniProtKB-EC"/>
</dbReference>
<evidence type="ECO:0000256" key="4">
    <source>
        <dbReference type="ARBA" id="ARBA00022912"/>
    </source>
</evidence>
<dbReference type="Proteomes" id="UP001634394">
    <property type="component" value="Unassembled WGS sequence"/>
</dbReference>
<evidence type="ECO:0000256" key="2">
    <source>
        <dbReference type="ARBA" id="ARBA00013064"/>
    </source>
</evidence>
<feature type="active site" description="Phosphocysteine intermediate" evidence="5">
    <location>
        <position position="139"/>
    </location>
</feature>
<dbReference type="InterPro" id="IPR008425">
    <property type="entry name" value="CDK_inhib_3"/>
</dbReference>
<dbReference type="SUPFAM" id="SSF52799">
    <property type="entry name" value="(Phosphotyrosine protein) phosphatases II"/>
    <property type="match status" value="1"/>
</dbReference>